<dbReference type="PATRIC" id="fig|190650.5.peg.1724"/>
<protein>
    <submittedName>
        <fullName evidence="6">Cytochrome c family protein</fullName>
    </submittedName>
</protein>
<dbReference type="InterPro" id="IPR036909">
    <property type="entry name" value="Cyt_c-like_dom_sf"/>
</dbReference>
<evidence type="ECO:0000313" key="7">
    <source>
        <dbReference type="Proteomes" id="UP000001816"/>
    </source>
</evidence>
<evidence type="ECO:0000256" key="4">
    <source>
        <dbReference type="PROSITE-ProRule" id="PRU00433"/>
    </source>
</evidence>
<dbReference type="Gene3D" id="1.10.760.10">
    <property type="entry name" value="Cytochrome c-like domain"/>
    <property type="match status" value="1"/>
</dbReference>
<keyword evidence="2 4" id="KW-0479">Metal-binding</keyword>
<keyword evidence="3 4" id="KW-0408">Iron</keyword>
<dbReference type="STRING" id="190650.CC_1696"/>
<proteinExistence type="predicted"/>
<dbReference type="KEGG" id="ccr:CC_1696"/>
<dbReference type="BioCyc" id="CAULO:CC1696-MONOMER"/>
<dbReference type="SMR" id="Q9A7M5"/>
<dbReference type="SUPFAM" id="SSF46626">
    <property type="entry name" value="Cytochrome c"/>
    <property type="match status" value="1"/>
</dbReference>
<dbReference type="Proteomes" id="UP000001816">
    <property type="component" value="Chromosome"/>
</dbReference>
<dbReference type="PROSITE" id="PS51007">
    <property type="entry name" value="CYTC"/>
    <property type="match status" value="1"/>
</dbReference>
<dbReference type="GO" id="GO:0009055">
    <property type="term" value="F:electron transfer activity"/>
    <property type="evidence" value="ECO:0007669"/>
    <property type="project" value="InterPro"/>
</dbReference>
<organism evidence="6 7">
    <name type="scientific">Caulobacter vibrioides (strain ATCC 19089 / CIP 103742 / CB 15)</name>
    <name type="common">Caulobacter crescentus</name>
    <dbReference type="NCBI Taxonomy" id="190650"/>
    <lineage>
        <taxon>Bacteria</taxon>
        <taxon>Pseudomonadati</taxon>
        <taxon>Pseudomonadota</taxon>
        <taxon>Alphaproteobacteria</taxon>
        <taxon>Caulobacterales</taxon>
        <taxon>Caulobacteraceae</taxon>
        <taxon>Caulobacter</taxon>
    </lineage>
</organism>
<evidence type="ECO:0000313" key="6">
    <source>
        <dbReference type="EMBL" id="AAK23673.1"/>
    </source>
</evidence>
<accession>Q9A7M5</accession>
<evidence type="ECO:0000256" key="1">
    <source>
        <dbReference type="ARBA" id="ARBA00022617"/>
    </source>
</evidence>
<name>Q9A7M5_CAUVC</name>
<evidence type="ECO:0000256" key="2">
    <source>
        <dbReference type="ARBA" id="ARBA00022723"/>
    </source>
</evidence>
<dbReference type="PIR" id="E87459">
    <property type="entry name" value="E87459"/>
</dbReference>
<feature type="domain" description="Cytochrome c" evidence="5">
    <location>
        <begin position="75"/>
        <end position="161"/>
    </location>
</feature>
<dbReference type="HOGENOM" id="CLU_133116_0_0_5"/>
<dbReference type="EnsemblBacteria" id="AAK23673">
    <property type="protein sequence ID" value="AAK23673"/>
    <property type="gene ID" value="CC_1696"/>
</dbReference>
<keyword evidence="7" id="KW-1185">Reference proteome</keyword>
<reference evidence="6 7" key="1">
    <citation type="journal article" date="2001" name="Proc. Natl. Acad. Sci. U.S.A.">
        <title>Complete genome sequence of Caulobacter crescentus.</title>
        <authorList>
            <person name="Nierman W.C."/>
            <person name="Feldblyum T.V."/>
            <person name="Laub M.T."/>
            <person name="Paulsen I.T."/>
            <person name="Nelson K.E."/>
            <person name="Eisen J.A."/>
            <person name="Heidelberg J.F."/>
            <person name="Alley M.R."/>
            <person name="Ohta N."/>
            <person name="Maddock J.R."/>
            <person name="Potocka I."/>
            <person name="Nelson W.C."/>
            <person name="Newton A."/>
            <person name="Stephens C."/>
            <person name="Phadke N.D."/>
            <person name="Ely B."/>
            <person name="DeBoy R.T."/>
            <person name="Dodson R.J."/>
            <person name="Durkin A.S."/>
            <person name="Gwinn M.L."/>
            <person name="Haft D.H."/>
            <person name="Kolonay J.F."/>
            <person name="Smit J."/>
            <person name="Craven M.B."/>
            <person name="Khouri H."/>
            <person name="Shetty J."/>
            <person name="Berry K."/>
            <person name="Utterback T."/>
            <person name="Tran K."/>
            <person name="Wolf A."/>
            <person name="Vamathevan J."/>
            <person name="Ermolaeva M."/>
            <person name="White O."/>
            <person name="Salzberg S.L."/>
            <person name="Venter J.C."/>
            <person name="Shapiro L."/>
            <person name="Fraser C.M."/>
        </authorList>
    </citation>
    <scope>NUCLEOTIDE SEQUENCE [LARGE SCALE GENOMIC DNA]</scope>
    <source>
        <strain evidence="7">ATCC 19089 / CB15</strain>
    </source>
</reference>
<dbReference type="EMBL" id="AE005673">
    <property type="protein sequence ID" value="AAK23673.1"/>
    <property type="molecule type" value="Genomic_DNA"/>
</dbReference>
<keyword evidence="1 4" id="KW-0349">Heme</keyword>
<dbReference type="InterPro" id="IPR009056">
    <property type="entry name" value="Cyt_c-like_dom"/>
</dbReference>
<gene>
    <name evidence="6" type="ordered locus">CC_1696</name>
</gene>
<evidence type="ECO:0000256" key="3">
    <source>
        <dbReference type="ARBA" id="ARBA00023004"/>
    </source>
</evidence>
<evidence type="ECO:0000259" key="5">
    <source>
        <dbReference type="PROSITE" id="PS51007"/>
    </source>
</evidence>
<dbReference type="AlphaFoldDB" id="Q9A7M5"/>
<sequence length="171" mass="18538">MCLFLKASAFGVSRVAPTPGCYAVALSWFLQPSGAFSSLMEAQMRRLLLAVVMTLGLTVPVMAEAQTPQANIIADDAVSGSPVRGERFAAKQCATCHAITADGVSPRMDAPSFGEVAKKYADYRLDWELEAIASVGHYAMPAKAMTAIQIADVTAYLRTLYDKPRDEHHRR</sequence>
<dbReference type="GO" id="GO:0020037">
    <property type="term" value="F:heme binding"/>
    <property type="evidence" value="ECO:0007669"/>
    <property type="project" value="InterPro"/>
</dbReference>
<dbReference type="eggNOG" id="COG2010">
    <property type="taxonomic scope" value="Bacteria"/>
</dbReference>
<dbReference type="Pfam" id="PF00034">
    <property type="entry name" value="Cytochrom_C"/>
    <property type="match status" value="1"/>
</dbReference>
<dbReference type="GO" id="GO:0046872">
    <property type="term" value="F:metal ion binding"/>
    <property type="evidence" value="ECO:0007669"/>
    <property type="project" value="UniProtKB-KW"/>
</dbReference>